<comment type="function">
    <text evidence="10 11">Involved in cell wall formation. Catalyzes the final step in the synthesis of UDP-N-acetylmuramoyl-pentapeptide, the precursor of murein.</text>
</comment>
<dbReference type="InterPro" id="IPR004101">
    <property type="entry name" value="Mur_ligase_C"/>
</dbReference>
<evidence type="ECO:0000256" key="6">
    <source>
        <dbReference type="ARBA" id="ARBA00022960"/>
    </source>
</evidence>
<dbReference type="Pfam" id="PF08245">
    <property type="entry name" value="Mur_ligase_M"/>
    <property type="match status" value="1"/>
</dbReference>
<dbReference type="Gene3D" id="3.90.190.20">
    <property type="entry name" value="Mur ligase, C-terminal domain"/>
    <property type="match status" value="1"/>
</dbReference>
<feature type="domain" description="Mur ligase C-terminal" evidence="13">
    <location>
        <begin position="339"/>
        <end position="462"/>
    </location>
</feature>
<feature type="binding site" evidence="10">
    <location>
        <begin position="126"/>
        <end position="132"/>
    </location>
    <ligand>
        <name>ATP</name>
        <dbReference type="ChEBI" id="CHEBI:30616"/>
    </ligand>
</feature>
<dbReference type="Proteomes" id="UP000535890">
    <property type="component" value="Unassembled WGS sequence"/>
</dbReference>
<evidence type="ECO:0000256" key="5">
    <source>
        <dbReference type="ARBA" id="ARBA00022840"/>
    </source>
</evidence>
<gene>
    <name evidence="10" type="primary">murF</name>
    <name evidence="15" type="ORF">BJ983_001937</name>
</gene>
<dbReference type="InterPro" id="IPR036615">
    <property type="entry name" value="Mur_ligase_C_dom_sf"/>
</dbReference>
<evidence type="ECO:0000259" key="13">
    <source>
        <dbReference type="Pfam" id="PF02875"/>
    </source>
</evidence>
<dbReference type="HAMAP" id="MF_02019">
    <property type="entry name" value="MurF"/>
    <property type="match status" value="1"/>
</dbReference>
<keyword evidence="5 10" id="KW-0067">ATP-binding</keyword>
<dbReference type="SUPFAM" id="SSF53244">
    <property type="entry name" value="MurD-like peptide ligases, peptide-binding domain"/>
    <property type="match status" value="1"/>
</dbReference>
<sequence>MIELTLAELARLVGGRLHRATGDERITGTVEFDSRAVTPGGLFVALPGERVDGHAFATTAVAAGAAGILAAREVDGPAVLVEPLTDAHVPDAAHDASGAAVLVALQTLARHVADALPQLGIVGITGSSGKTSTKDLVAALLERDGPTVAPPGSFNNELGHPWTVLRADTATKHLVLELSARGRGHIAALCRVAPPRIGAVLNVGSAHLGEFGSREAIAQAKGELVEALPAAADGGVAVLGADDPVVAAMRARTAARVVHAGRAPEADVRAVDETIDPEGRARFRLVTPAGEADVALGLRGAHQVDNALVAAAIALEATGLDVGTIAAALGAAVPRSRWRMEVGERPDGVRVLNDAYNANPESMRAALATLAAMGAGEGGSRIAVLGAMAELGDDADAAHAELGRLAASTGLHRLVVVGEAARGVHEAARAAGLSSDLVPDAASAVEAVHPEPGDVVLVKASRSAGLEKVAEALLATWSAAELAHGRAGDTQ</sequence>
<keyword evidence="9 10" id="KW-0961">Cell wall biogenesis/degradation</keyword>
<comment type="pathway">
    <text evidence="10 11">Cell wall biogenesis; peptidoglycan biosynthesis.</text>
</comment>
<evidence type="ECO:0000256" key="9">
    <source>
        <dbReference type="ARBA" id="ARBA00023316"/>
    </source>
</evidence>
<dbReference type="UniPathway" id="UPA00219"/>
<keyword evidence="6 10" id="KW-0133">Cell shape</keyword>
<evidence type="ECO:0000259" key="14">
    <source>
        <dbReference type="Pfam" id="PF08245"/>
    </source>
</evidence>
<evidence type="ECO:0000313" key="15">
    <source>
        <dbReference type="EMBL" id="NYD35835.1"/>
    </source>
</evidence>
<dbReference type="PANTHER" id="PTHR43024:SF1">
    <property type="entry name" value="UDP-N-ACETYLMURAMOYL-TRIPEPTIDE--D-ALANYL-D-ALANINE LIGASE"/>
    <property type="match status" value="1"/>
</dbReference>
<dbReference type="GO" id="GO:0047480">
    <property type="term" value="F:UDP-N-acetylmuramoyl-tripeptide-D-alanyl-D-alanine ligase activity"/>
    <property type="evidence" value="ECO:0007669"/>
    <property type="project" value="UniProtKB-UniRule"/>
</dbReference>
<evidence type="ECO:0000256" key="1">
    <source>
        <dbReference type="ARBA" id="ARBA00022490"/>
    </source>
</evidence>
<dbReference type="InterPro" id="IPR000713">
    <property type="entry name" value="Mur_ligase_N"/>
</dbReference>
<dbReference type="GO" id="GO:0051301">
    <property type="term" value="P:cell division"/>
    <property type="evidence" value="ECO:0007669"/>
    <property type="project" value="UniProtKB-KW"/>
</dbReference>
<dbReference type="RefSeq" id="WP_179793604.1">
    <property type="nucleotide sequence ID" value="NZ_BAABHP010000007.1"/>
</dbReference>
<dbReference type="AlphaFoldDB" id="A0A7Y9DUS4"/>
<organism evidence="15 16">
    <name type="scientific">Actinomycetospora corticicola</name>
    <dbReference type="NCBI Taxonomy" id="663602"/>
    <lineage>
        <taxon>Bacteria</taxon>
        <taxon>Bacillati</taxon>
        <taxon>Actinomycetota</taxon>
        <taxon>Actinomycetes</taxon>
        <taxon>Pseudonocardiales</taxon>
        <taxon>Pseudonocardiaceae</taxon>
        <taxon>Actinomycetospora</taxon>
    </lineage>
</organism>
<proteinExistence type="inferred from homology"/>
<dbReference type="InterPro" id="IPR036565">
    <property type="entry name" value="Mur-like_cat_sf"/>
</dbReference>
<keyword evidence="8 10" id="KW-0131">Cell cycle</keyword>
<dbReference type="InterPro" id="IPR005863">
    <property type="entry name" value="UDP-N-AcMur_synth"/>
</dbReference>
<dbReference type="InterPro" id="IPR013221">
    <property type="entry name" value="Mur_ligase_cen"/>
</dbReference>
<protein>
    <recommendedName>
        <fullName evidence="10 11">UDP-N-acetylmuramoyl-tripeptide--D-alanyl-D-alanine ligase</fullName>
        <ecNumber evidence="10 11">6.3.2.10</ecNumber>
    </recommendedName>
    <alternativeName>
        <fullName evidence="10">D-alanyl-D-alanine-adding enzyme</fullName>
    </alternativeName>
</protein>
<keyword evidence="4 10" id="KW-0547">Nucleotide-binding</keyword>
<dbReference type="GO" id="GO:0008360">
    <property type="term" value="P:regulation of cell shape"/>
    <property type="evidence" value="ECO:0007669"/>
    <property type="project" value="UniProtKB-KW"/>
</dbReference>
<keyword evidence="1 10" id="KW-0963">Cytoplasm</keyword>
<name>A0A7Y9DUS4_9PSEU</name>
<evidence type="ECO:0000256" key="4">
    <source>
        <dbReference type="ARBA" id="ARBA00022741"/>
    </source>
</evidence>
<dbReference type="GO" id="GO:0005524">
    <property type="term" value="F:ATP binding"/>
    <property type="evidence" value="ECO:0007669"/>
    <property type="project" value="UniProtKB-UniRule"/>
</dbReference>
<keyword evidence="16" id="KW-1185">Reference proteome</keyword>
<dbReference type="GO" id="GO:0009252">
    <property type="term" value="P:peptidoglycan biosynthetic process"/>
    <property type="evidence" value="ECO:0007669"/>
    <property type="project" value="UniProtKB-UniRule"/>
</dbReference>
<evidence type="ECO:0000256" key="3">
    <source>
        <dbReference type="ARBA" id="ARBA00022618"/>
    </source>
</evidence>
<evidence type="ECO:0000259" key="12">
    <source>
        <dbReference type="Pfam" id="PF01225"/>
    </source>
</evidence>
<reference evidence="15 16" key="1">
    <citation type="submission" date="2020-07" db="EMBL/GenBank/DDBJ databases">
        <title>Sequencing the genomes of 1000 actinobacteria strains.</title>
        <authorList>
            <person name="Klenk H.-P."/>
        </authorList>
    </citation>
    <scope>NUCLEOTIDE SEQUENCE [LARGE SCALE GENOMIC DNA]</scope>
    <source>
        <strain evidence="15 16">DSM 45772</strain>
    </source>
</reference>
<evidence type="ECO:0000256" key="7">
    <source>
        <dbReference type="ARBA" id="ARBA00022984"/>
    </source>
</evidence>
<evidence type="ECO:0000256" key="11">
    <source>
        <dbReference type="RuleBase" id="RU004136"/>
    </source>
</evidence>
<dbReference type="Pfam" id="PF02875">
    <property type="entry name" value="Mur_ligase_C"/>
    <property type="match status" value="1"/>
</dbReference>
<evidence type="ECO:0000256" key="2">
    <source>
        <dbReference type="ARBA" id="ARBA00022598"/>
    </source>
</evidence>
<dbReference type="InterPro" id="IPR051046">
    <property type="entry name" value="MurCDEF_CellWall_CoF430Synth"/>
</dbReference>
<dbReference type="Gene3D" id="3.40.1390.10">
    <property type="entry name" value="MurE/MurF, N-terminal domain"/>
    <property type="match status" value="1"/>
</dbReference>
<dbReference type="GO" id="GO:0071555">
    <property type="term" value="P:cell wall organization"/>
    <property type="evidence" value="ECO:0007669"/>
    <property type="project" value="UniProtKB-KW"/>
</dbReference>
<dbReference type="NCBIfam" id="TIGR01143">
    <property type="entry name" value="murF"/>
    <property type="match status" value="1"/>
</dbReference>
<keyword evidence="3 10" id="KW-0132">Cell division</keyword>
<dbReference type="GO" id="GO:0005737">
    <property type="term" value="C:cytoplasm"/>
    <property type="evidence" value="ECO:0007669"/>
    <property type="project" value="UniProtKB-SubCell"/>
</dbReference>
<dbReference type="Gene3D" id="3.40.1190.10">
    <property type="entry name" value="Mur-like, catalytic domain"/>
    <property type="match status" value="1"/>
</dbReference>
<evidence type="ECO:0000256" key="10">
    <source>
        <dbReference type="HAMAP-Rule" id="MF_02019"/>
    </source>
</evidence>
<feature type="domain" description="Mur ligase central" evidence="14">
    <location>
        <begin position="124"/>
        <end position="314"/>
    </location>
</feature>
<accession>A0A7Y9DUS4</accession>
<keyword evidence="2 10" id="KW-0436">Ligase</keyword>
<comment type="subcellular location">
    <subcellularLocation>
        <location evidence="10 11">Cytoplasm</location>
    </subcellularLocation>
</comment>
<comment type="similarity">
    <text evidence="10">Belongs to the MurCDEF family. MurF subfamily.</text>
</comment>
<dbReference type="SUPFAM" id="SSF53623">
    <property type="entry name" value="MurD-like peptide ligases, catalytic domain"/>
    <property type="match status" value="1"/>
</dbReference>
<keyword evidence="7 10" id="KW-0573">Peptidoglycan synthesis</keyword>
<dbReference type="Pfam" id="PF01225">
    <property type="entry name" value="Mur_ligase"/>
    <property type="match status" value="1"/>
</dbReference>
<dbReference type="SUPFAM" id="SSF63418">
    <property type="entry name" value="MurE/MurF N-terminal domain"/>
    <property type="match status" value="1"/>
</dbReference>
<evidence type="ECO:0000313" key="16">
    <source>
        <dbReference type="Proteomes" id="UP000535890"/>
    </source>
</evidence>
<feature type="domain" description="Mur ligase N-terminal catalytic" evidence="12">
    <location>
        <begin position="30"/>
        <end position="74"/>
    </location>
</feature>
<comment type="catalytic activity">
    <reaction evidence="10 11">
        <text>D-alanyl-D-alanine + UDP-N-acetyl-alpha-D-muramoyl-L-alanyl-gamma-D-glutamyl-meso-2,6-diaminopimelate + ATP = UDP-N-acetyl-alpha-D-muramoyl-L-alanyl-gamma-D-glutamyl-meso-2,6-diaminopimeloyl-D-alanyl-D-alanine + ADP + phosphate + H(+)</text>
        <dbReference type="Rhea" id="RHEA:28374"/>
        <dbReference type="ChEBI" id="CHEBI:15378"/>
        <dbReference type="ChEBI" id="CHEBI:30616"/>
        <dbReference type="ChEBI" id="CHEBI:43474"/>
        <dbReference type="ChEBI" id="CHEBI:57822"/>
        <dbReference type="ChEBI" id="CHEBI:61386"/>
        <dbReference type="ChEBI" id="CHEBI:83905"/>
        <dbReference type="ChEBI" id="CHEBI:456216"/>
        <dbReference type="EC" id="6.3.2.10"/>
    </reaction>
</comment>
<comment type="caution">
    <text evidence="15">The sequence shown here is derived from an EMBL/GenBank/DDBJ whole genome shotgun (WGS) entry which is preliminary data.</text>
</comment>
<dbReference type="EC" id="6.3.2.10" evidence="10 11"/>
<dbReference type="PANTHER" id="PTHR43024">
    <property type="entry name" value="UDP-N-ACETYLMURAMOYL-TRIPEPTIDE--D-ALANYL-D-ALANINE LIGASE"/>
    <property type="match status" value="1"/>
</dbReference>
<dbReference type="InterPro" id="IPR035911">
    <property type="entry name" value="MurE/MurF_N"/>
</dbReference>
<dbReference type="EMBL" id="JACCBN010000001">
    <property type="protein sequence ID" value="NYD35835.1"/>
    <property type="molecule type" value="Genomic_DNA"/>
</dbReference>
<evidence type="ECO:0000256" key="8">
    <source>
        <dbReference type="ARBA" id="ARBA00023306"/>
    </source>
</evidence>